<proteinExistence type="predicted"/>
<organism evidence="1 2">
    <name type="scientific">Phascolarctobacterium succinatutens YIT 12067</name>
    <dbReference type="NCBI Taxonomy" id="626939"/>
    <lineage>
        <taxon>Bacteria</taxon>
        <taxon>Bacillati</taxon>
        <taxon>Bacillota</taxon>
        <taxon>Negativicutes</taxon>
        <taxon>Acidaminococcales</taxon>
        <taxon>Acidaminococcaceae</taxon>
        <taxon>Phascolarctobacterium</taxon>
    </lineage>
</organism>
<keyword evidence="2" id="KW-1185">Reference proteome</keyword>
<sequence>MYTEYIQHKNADSMKYSCYFLIINTAFLHKLLWNHFIIDSFCLFP</sequence>
<dbReference type="EMBL" id="AEVN01000059">
    <property type="protein sequence ID" value="EFY04656.1"/>
    <property type="molecule type" value="Genomic_DNA"/>
</dbReference>
<reference evidence="1 2" key="1">
    <citation type="submission" date="2011-01" db="EMBL/GenBank/DDBJ databases">
        <authorList>
            <person name="Weinstock G."/>
            <person name="Sodergren E."/>
            <person name="Clifton S."/>
            <person name="Fulton L."/>
            <person name="Fulton B."/>
            <person name="Courtney L."/>
            <person name="Fronick C."/>
            <person name="Harrison M."/>
            <person name="Strong C."/>
            <person name="Farmer C."/>
            <person name="Delahaunty K."/>
            <person name="Markovic C."/>
            <person name="Hall O."/>
            <person name="Minx P."/>
            <person name="Tomlinson C."/>
            <person name="Mitreva M."/>
            <person name="Hou S."/>
            <person name="Chen J."/>
            <person name="Wollam A."/>
            <person name="Pepin K.H."/>
            <person name="Johnson M."/>
            <person name="Bhonagiri V."/>
            <person name="Zhang X."/>
            <person name="Suruliraj S."/>
            <person name="Warren W."/>
            <person name="Chinwalla A."/>
            <person name="Mardis E.R."/>
            <person name="Wilson R.K."/>
        </authorList>
    </citation>
    <scope>NUCLEOTIDE SEQUENCE [LARGE SCALE GENOMIC DNA]</scope>
    <source>
        <strain evidence="1 2">YIT 12067</strain>
    </source>
</reference>
<dbReference type="AlphaFoldDB" id="E8LES3"/>
<evidence type="ECO:0000313" key="2">
    <source>
        <dbReference type="Proteomes" id="UP000004923"/>
    </source>
</evidence>
<dbReference type="HOGENOM" id="CLU_3203260_0_0_9"/>
<accession>E8LES3</accession>
<name>E8LES3_9FIRM</name>
<gene>
    <name evidence="1" type="ORF">HMPREF9443_01357</name>
</gene>
<dbReference type="Proteomes" id="UP000004923">
    <property type="component" value="Unassembled WGS sequence"/>
</dbReference>
<protein>
    <submittedName>
        <fullName evidence="1">Uncharacterized protein</fullName>
    </submittedName>
</protein>
<evidence type="ECO:0000313" key="1">
    <source>
        <dbReference type="EMBL" id="EFY04656.1"/>
    </source>
</evidence>
<comment type="caution">
    <text evidence="1">The sequence shown here is derived from an EMBL/GenBank/DDBJ whole genome shotgun (WGS) entry which is preliminary data.</text>
</comment>